<evidence type="ECO:0000313" key="3">
    <source>
        <dbReference type="EnsemblPlants" id="PGSC0003DMT400087478"/>
    </source>
</evidence>
<protein>
    <recommendedName>
        <fullName evidence="2">Putative plant transposon protein domain-containing protein</fullName>
    </recommendedName>
</protein>
<reference evidence="3" key="2">
    <citation type="submission" date="2015-06" db="UniProtKB">
        <authorList>
            <consortium name="EnsemblPlants"/>
        </authorList>
    </citation>
    <scope>IDENTIFICATION</scope>
    <source>
        <strain evidence="3">DM1-3 516 R44</strain>
    </source>
</reference>
<feature type="domain" description="Putative plant transposon protein" evidence="2">
    <location>
        <begin position="191"/>
        <end position="319"/>
    </location>
</feature>
<name>M1DDX5_SOLTU</name>
<dbReference type="InParanoid" id="M1DDX5"/>
<evidence type="ECO:0000256" key="1">
    <source>
        <dbReference type="SAM" id="MobiDB-lite"/>
    </source>
</evidence>
<reference evidence="4" key="1">
    <citation type="journal article" date="2011" name="Nature">
        <title>Genome sequence and analysis of the tuber crop potato.</title>
        <authorList>
            <consortium name="The Potato Genome Sequencing Consortium"/>
        </authorList>
    </citation>
    <scope>NUCLEOTIDE SEQUENCE [LARGE SCALE GENOMIC DNA]</scope>
    <source>
        <strain evidence="4">cv. DM1-3 516 R44</strain>
    </source>
</reference>
<dbReference type="Pfam" id="PF20167">
    <property type="entry name" value="Transposase_32"/>
    <property type="match status" value="1"/>
</dbReference>
<evidence type="ECO:0000259" key="2">
    <source>
        <dbReference type="Pfam" id="PF20167"/>
    </source>
</evidence>
<dbReference type="GO" id="GO:0009523">
    <property type="term" value="C:photosystem II"/>
    <property type="evidence" value="ECO:0000318"/>
    <property type="project" value="GO_Central"/>
</dbReference>
<dbReference type="Gramene" id="PGSC0003DMT400087478">
    <property type="protein sequence ID" value="PGSC0003DMT400087478"/>
    <property type="gene ID" value="PGSC0003DMG400037049"/>
</dbReference>
<organism evidence="3 4">
    <name type="scientific">Solanum tuberosum</name>
    <name type="common">Potato</name>
    <dbReference type="NCBI Taxonomy" id="4113"/>
    <lineage>
        <taxon>Eukaryota</taxon>
        <taxon>Viridiplantae</taxon>
        <taxon>Streptophyta</taxon>
        <taxon>Embryophyta</taxon>
        <taxon>Tracheophyta</taxon>
        <taxon>Spermatophyta</taxon>
        <taxon>Magnoliopsida</taxon>
        <taxon>eudicotyledons</taxon>
        <taxon>Gunneridae</taxon>
        <taxon>Pentapetalae</taxon>
        <taxon>asterids</taxon>
        <taxon>lamiids</taxon>
        <taxon>Solanales</taxon>
        <taxon>Solanaceae</taxon>
        <taxon>Solanoideae</taxon>
        <taxon>Solaneae</taxon>
        <taxon>Solanum</taxon>
    </lineage>
</organism>
<evidence type="ECO:0000313" key="4">
    <source>
        <dbReference type="Proteomes" id="UP000011115"/>
    </source>
</evidence>
<dbReference type="EnsemblPlants" id="PGSC0003DMT400087478">
    <property type="protein sequence ID" value="PGSC0003DMT400087478"/>
    <property type="gene ID" value="PGSC0003DMG400037049"/>
</dbReference>
<keyword evidence="4" id="KW-1185">Reference proteome</keyword>
<dbReference type="PANTHER" id="PTHR33180:SF31">
    <property type="entry name" value="POLYPROTEIN PROTEIN"/>
    <property type="match status" value="1"/>
</dbReference>
<dbReference type="PANTHER" id="PTHR33180">
    <property type="entry name" value="PHOTOSYSTEM II CP43 REACTION CENTER PROTEIN"/>
    <property type="match status" value="1"/>
</dbReference>
<feature type="region of interest" description="Disordered" evidence="1">
    <location>
        <begin position="33"/>
        <end position="105"/>
    </location>
</feature>
<sequence>MRARETVIESGVIVTPLGMKEKGRMIDMARTNWDESGMQPHKRARGTVINEGAVAPSKKGKKAPLKGGNGKGKAPVSERSEHNSGSDRDSIHSQASFSEPEDDQPLQTWRAEIRAKVCQDASRILESTPPTTDTVPALAQTVAEAPLVQGLSPRLLNRLKAEGLRTILEEKRLSMDGVVVRYPLVWDTLRFHRFEQFTSSRGPYIPTWVHEFYTAYSDLGPKGKKKANAFRPVESVMILGKKVRCISDYINVVFDRGSGFDYPSLATTVTTLEDPKGWLAPLIADITQRWIEAEDPIEKRDLTIAARYWFGFISSSIMLS</sequence>
<dbReference type="PaxDb" id="4113-PGSC0003DMT400087478"/>
<proteinExistence type="predicted"/>
<dbReference type="GO" id="GO:0009579">
    <property type="term" value="C:thylakoid"/>
    <property type="evidence" value="ECO:0000318"/>
    <property type="project" value="GO_Central"/>
</dbReference>
<feature type="compositionally biased region" description="Basic and acidic residues" evidence="1">
    <location>
        <begin position="76"/>
        <end position="91"/>
    </location>
</feature>
<accession>M1DDX5</accession>
<dbReference type="AlphaFoldDB" id="M1DDX5"/>
<dbReference type="HOGENOM" id="CLU_029307_1_0_1"/>
<dbReference type="InterPro" id="IPR046796">
    <property type="entry name" value="Transposase_32_dom"/>
</dbReference>
<dbReference type="Proteomes" id="UP000011115">
    <property type="component" value="Unassembled WGS sequence"/>
</dbReference>